<name>A0AA88I4W6_ARTSF</name>
<gene>
    <name evidence="1" type="ORF">QYM36_004201</name>
</gene>
<protein>
    <submittedName>
        <fullName evidence="1">Uncharacterized protein</fullName>
    </submittedName>
</protein>
<evidence type="ECO:0000313" key="1">
    <source>
        <dbReference type="EMBL" id="KAK2720234.1"/>
    </source>
</evidence>
<accession>A0AA88I4W6</accession>
<keyword evidence="2" id="KW-1185">Reference proteome</keyword>
<evidence type="ECO:0000313" key="2">
    <source>
        <dbReference type="Proteomes" id="UP001187531"/>
    </source>
</evidence>
<organism evidence="1 2">
    <name type="scientific">Artemia franciscana</name>
    <name type="common">Brine shrimp</name>
    <name type="synonym">Artemia sanfranciscana</name>
    <dbReference type="NCBI Taxonomy" id="6661"/>
    <lineage>
        <taxon>Eukaryota</taxon>
        <taxon>Metazoa</taxon>
        <taxon>Ecdysozoa</taxon>
        <taxon>Arthropoda</taxon>
        <taxon>Crustacea</taxon>
        <taxon>Branchiopoda</taxon>
        <taxon>Anostraca</taxon>
        <taxon>Artemiidae</taxon>
        <taxon>Artemia</taxon>
    </lineage>
</organism>
<comment type="caution">
    <text evidence="1">The sequence shown here is derived from an EMBL/GenBank/DDBJ whole genome shotgun (WGS) entry which is preliminary data.</text>
</comment>
<dbReference type="EMBL" id="JAVRJZ010000007">
    <property type="protein sequence ID" value="KAK2720234.1"/>
    <property type="molecule type" value="Genomic_DNA"/>
</dbReference>
<dbReference type="Proteomes" id="UP001187531">
    <property type="component" value="Unassembled WGS sequence"/>
</dbReference>
<reference evidence="1" key="1">
    <citation type="submission" date="2023-07" db="EMBL/GenBank/DDBJ databases">
        <title>Chromosome-level genome assembly of Artemia franciscana.</title>
        <authorList>
            <person name="Jo E."/>
        </authorList>
    </citation>
    <scope>NUCLEOTIDE SEQUENCE</scope>
    <source>
        <tissue evidence="1">Whole body</tissue>
    </source>
</reference>
<proteinExistence type="predicted"/>
<sequence length="114" mass="12485">MNDKVYGRKPVVEKYLGPCFGFQGSQELITTSPPRPKGPASTFPGPWLSSHQIFNQQVNCGPHLEQTITSRIGFWLALTVVIEVQVPSNQCETVSGIFLETKYSSAPSPSRACS</sequence>
<dbReference type="AlphaFoldDB" id="A0AA88I4W6"/>